<organism evidence="5 6">
    <name type="scientific">Paenibacillus psychroresistens</name>
    <dbReference type="NCBI Taxonomy" id="1778678"/>
    <lineage>
        <taxon>Bacteria</taxon>
        <taxon>Bacillati</taxon>
        <taxon>Bacillota</taxon>
        <taxon>Bacilli</taxon>
        <taxon>Bacillales</taxon>
        <taxon>Paenibacillaceae</taxon>
        <taxon>Paenibacillus</taxon>
    </lineage>
</organism>
<keyword evidence="2 5" id="KW-0238">DNA-binding</keyword>
<keyword evidence="3" id="KW-0804">Transcription</keyword>
<dbReference type="SUPFAM" id="SSF47413">
    <property type="entry name" value="lambda repressor-like DNA-binding domains"/>
    <property type="match status" value="1"/>
</dbReference>
<keyword evidence="1" id="KW-0805">Transcription regulation</keyword>
<dbReference type="InterPro" id="IPR010982">
    <property type="entry name" value="Lambda_DNA-bd_dom_sf"/>
</dbReference>
<dbReference type="EMBL" id="CP034235">
    <property type="protein sequence ID" value="QGQ96107.1"/>
    <property type="molecule type" value="Genomic_DNA"/>
</dbReference>
<dbReference type="RefSeq" id="WP_155701145.1">
    <property type="nucleotide sequence ID" value="NZ_CP034235.1"/>
</dbReference>
<dbReference type="SMART" id="SM00354">
    <property type="entry name" value="HTH_LACI"/>
    <property type="match status" value="1"/>
</dbReference>
<accession>A0A6B8RJV2</accession>
<dbReference type="InterPro" id="IPR028082">
    <property type="entry name" value="Peripla_BP_I"/>
</dbReference>
<dbReference type="Pfam" id="PF00356">
    <property type="entry name" value="LacI"/>
    <property type="match status" value="1"/>
</dbReference>
<reference evidence="6" key="1">
    <citation type="submission" date="2018-11" db="EMBL/GenBank/DDBJ databases">
        <title>Complete genome sequence of Paenibacillus sp. ML311-T8.</title>
        <authorList>
            <person name="Nam Y.-D."/>
            <person name="Kang J."/>
            <person name="Chung W.-H."/>
            <person name="Park Y.S."/>
        </authorList>
    </citation>
    <scope>NUCLEOTIDE SEQUENCE [LARGE SCALE GENOMIC DNA]</scope>
    <source>
        <strain evidence="6">ML311-T8</strain>
    </source>
</reference>
<name>A0A6B8RJV2_9BACL</name>
<dbReference type="PROSITE" id="PS50932">
    <property type="entry name" value="HTH_LACI_2"/>
    <property type="match status" value="1"/>
</dbReference>
<evidence type="ECO:0000256" key="1">
    <source>
        <dbReference type="ARBA" id="ARBA00023015"/>
    </source>
</evidence>
<evidence type="ECO:0000256" key="3">
    <source>
        <dbReference type="ARBA" id="ARBA00023163"/>
    </source>
</evidence>
<dbReference type="OrthoDB" id="569491at2"/>
<evidence type="ECO:0000313" key="6">
    <source>
        <dbReference type="Proteomes" id="UP000426246"/>
    </source>
</evidence>
<dbReference type="Proteomes" id="UP000426246">
    <property type="component" value="Chromosome"/>
</dbReference>
<dbReference type="InterPro" id="IPR025997">
    <property type="entry name" value="SBP_2_dom"/>
</dbReference>
<evidence type="ECO:0000256" key="2">
    <source>
        <dbReference type="ARBA" id="ARBA00023125"/>
    </source>
</evidence>
<evidence type="ECO:0000259" key="4">
    <source>
        <dbReference type="PROSITE" id="PS50932"/>
    </source>
</evidence>
<feature type="domain" description="HTH lacI-type" evidence="4">
    <location>
        <begin position="3"/>
        <end position="57"/>
    </location>
</feature>
<keyword evidence="6" id="KW-1185">Reference proteome</keyword>
<dbReference type="GO" id="GO:0000976">
    <property type="term" value="F:transcription cis-regulatory region binding"/>
    <property type="evidence" value="ECO:0007669"/>
    <property type="project" value="TreeGrafter"/>
</dbReference>
<dbReference type="Gene3D" id="1.10.260.40">
    <property type="entry name" value="lambda repressor-like DNA-binding domains"/>
    <property type="match status" value="1"/>
</dbReference>
<dbReference type="CDD" id="cd01392">
    <property type="entry name" value="HTH_LacI"/>
    <property type="match status" value="1"/>
</dbReference>
<protein>
    <submittedName>
        <fullName evidence="5">LacI family DNA-binding transcriptional regulator</fullName>
    </submittedName>
</protein>
<dbReference type="Gene3D" id="3.40.50.2300">
    <property type="match status" value="2"/>
</dbReference>
<dbReference type="GO" id="GO:0003700">
    <property type="term" value="F:DNA-binding transcription factor activity"/>
    <property type="evidence" value="ECO:0007669"/>
    <property type="project" value="TreeGrafter"/>
</dbReference>
<dbReference type="CDD" id="cd06307">
    <property type="entry name" value="PBP1_sugar_binding"/>
    <property type="match status" value="1"/>
</dbReference>
<evidence type="ECO:0000313" key="5">
    <source>
        <dbReference type="EMBL" id="QGQ96107.1"/>
    </source>
</evidence>
<dbReference type="PANTHER" id="PTHR30146">
    <property type="entry name" value="LACI-RELATED TRANSCRIPTIONAL REPRESSOR"/>
    <property type="match status" value="1"/>
</dbReference>
<dbReference type="KEGG" id="ppsc:EHS13_15110"/>
<dbReference type="Pfam" id="PF13407">
    <property type="entry name" value="Peripla_BP_4"/>
    <property type="match status" value="1"/>
</dbReference>
<dbReference type="SUPFAM" id="SSF53822">
    <property type="entry name" value="Periplasmic binding protein-like I"/>
    <property type="match status" value="1"/>
</dbReference>
<gene>
    <name evidence="5" type="ORF">EHS13_15110</name>
</gene>
<sequence length="341" mass="38660">MNITIRQIADKAGVSRGTVDRVLNGRPGVKPAIRERILLIANELNYVPNVAAKALAHSKKPVLIGIVMPPKEIGFFDDVRLGINDAAAELKGFGIRVEYRYVDINRSEESVEAIRMFIEEKASGIMYCAMDDEEIRESIDYVVEQGVPVITFNSDVENCKRICFVGQDLYKSGRIAAGLMNLILPMNAKVAVITSTLKFHAQRSRLKGFKDGLEKLGKQIEIVEVIEGYERFEDTQVKLQAAFANHPDIQGIYMATGSIEACIDIIKKNSREERIRIVCNDLQPEVEEGIRQGLIDFTIMQNPYQQGYRPLRLLYDFIFMHKQPEQEYYFTETQISISESL</sequence>
<proteinExistence type="predicted"/>
<dbReference type="PANTHER" id="PTHR30146:SF144">
    <property type="entry name" value="LACI-FAMILY TRANSCRIPTION REGULATOR"/>
    <property type="match status" value="1"/>
</dbReference>
<dbReference type="InterPro" id="IPR000843">
    <property type="entry name" value="HTH_LacI"/>
</dbReference>
<dbReference type="AlphaFoldDB" id="A0A6B8RJV2"/>